<sequence>MARALPFILRGLESSGTRFGVSRGRIGYDKLCELQTGYRHIARHVTKQATSYRANVVRGSFARHARHRAEVLPRHRRPPPAGFHSLRCRRRRRARAAAPPPSPRCCGPRAAAPCRSLRAVAALRATVRDPSMGTSRIADGGSRCSRRREAAGAKQRMTSKWRGDGGGGGCAQRDDVGISAVDELPGGAARWRDLRWRGRTSAAARVNEQRGRRTARWLSGGDAMNEQRQRASTADAARHRRHATSLQQRRVR</sequence>
<gene>
    <name evidence="2" type="ORF">Scep_003633</name>
</gene>
<feature type="region of interest" description="Disordered" evidence="1">
    <location>
        <begin position="205"/>
        <end position="252"/>
    </location>
</feature>
<proteinExistence type="predicted"/>
<feature type="region of interest" description="Disordered" evidence="1">
    <location>
        <begin position="131"/>
        <end position="170"/>
    </location>
</feature>
<evidence type="ECO:0000256" key="1">
    <source>
        <dbReference type="SAM" id="MobiDB-lite"/>
    </source>
</evidence>
<dbReference type="AlphaFoldDB" id="A0AAP0PWI2"/>
<name>A0AAP0PWI2_9MAGN</name>
<evidence type="ECO:0000313" key="2">
    <source>
        <dbReference type="EMBL" id="KAK9157059.1"/>
    </source>
</evidence>
<protein>
    <submittedName>
        <fullName evidence="2">Uncharacterized protein</fullName>
    </submittedName>
</protein>
<organism evidence="2 3">
    <name type="scientific">Stephania cephalantha</name>
    <dbReference type="NCBI Taxonomy" id="152367"/>
    <lineage>
        <taxon>Eukaryota</taxon>
        <taxon>Viridiplantae</taxon>
        <taxon>Streptophyta</taxon>
        <taxon>Embryophyta</taxon>
        <taxon>Tracheophyta</taxon>
        <taxon>Spermatophyta</taxon>
        <taxon>Magnoliopsida</taxon>
        <taxon>Ranunculales</taxon>
        <taxon>Menispermaceae</taxon>
        <taxon>Menispermoideae</taxon>
        <taxon>Cissampelideae</taxon>
        <taxon>Stephania</taxon>
    </lineage>
</organism>
<feature type="compositionally biased region" description="Basic residues" evidence="1">
    <location>
        <begin position="238"/>
        <end position="252"/>
    </location>
</feature>
<dbReference type="Proteomes" id="UP001419268">
    <property type="component" value="Unassembled WGS sequence"/>
</dbReference>
<accession>A0AAP0PWI2</accession>
<reference evidence="2 3" key="1">
    <citation type="submission" date="2024-01" db="EMBL/GenBank/DDBJ databases">
        <title>Genome assemblies of Stephania.</title>
        <authorList>
            <person name="Yang L."/>
        </authorList>
    </citation>
    <scope>NUCLEOTIDE SEQUENCE [LARGE SCALE GENOMIC DNA]</scope>
    <source>
        <strain evidence="2">JXDWG</strain>
        <tissue evidence="2">Leaf</tissue>
    </source>
</reference>
<comment type="caution">
    <text evidence="2">The sequence shown here is derived from an EMBL/GenBank/DDBJ whole genome shotgun (WGS) entry which is preliminary data.</text>
</comment>
<evidence type="ECO:0000313" key="3">
    <source>
        <dbReference type="Proteomes" id="UP001419268"/>
    </source>
</evidence>
<dbReference type="EMBL" id="JBBNAG010000002">
    <property type="protein sequence ID" value="KAK9157059.1"/>
    <property type="molecule type" value="Genomic_DNA"/>
</dbReference>
<keyword evidence="3" id="KW-1185">Reference proteome</keyword>